<dbReference type="InterPro" id="IPR008733">
    <property type="entry name" value="PEX11"/>
</dbReference>
<dbReference type="AlphaFoldDB" id="A0A1D2JJU9"/>
<organism evidence="6 7">
    <name type="scientific">Paracoccidioides brasiliensis</name>
    <dbReference type="NCBI Taxonomy" id="121759"/>
    <lineage>
        <taxon>Eukaryota</taxon>
        <taxon>Fungi</taxon>
        <taxon>Dikarya</taxon>
        <taxon>Ascomycota</taxon>
        <taxon>Pezizomycotina</taxon>
        <taxon>Eurotiomycetes</taxon>
        <taxon>Eurotiomycetidae</taxon>
        <taxon>Onygenales</taxon>
        <taxon>Ajellomycetaceae</taxon>
        <taxon>Paracoccidioides</taxon>
    </lineage>
</organism>
<keyword evidence="3" id="KW-0576">Peroxisome</keyword>
<evidence type="ECO:0000256" key="5">
    <source>
        <dbReference type="SAM" id="MobiDB-lite"/>
    </source>
</evidence>
<dbReference type="PANTHER" id="PTHR12652">
    <property type="entry name" value="PEROXISOMAL BIOGENESIS FACTOR 11"/>
    <property type="match status" value="1"/>
</dbReference>
<evidence type="ECO:0008006" key="8">
    <source>
        <dbReference type="Google" id="ProtNLM"/>
    </source>
</evidence>
<protein>
    <recommendedName>
        <fullName evidence="8">Peroxin 11C</fullName>
    </recommendedName>
</protein>
<evidence type="ECO:0000313" key="6">
    <source>
        <dbReference type="EMBL" id="ODH39155.1"/>
    </source>
</evidence>
<dbReference type="GO" id="GO:0005778">
    <property type="term" value="C:peroxisomal membrane"/>
    <property type="evidence" value="ECO:0007669"/>
    <property type="project" value="UniProtKB-SubCell"/>
</dbReference>
<keyword evidence="1" id="KW-0962">Peroxisome biogenesis</keyword>
<reference evidence="6 7" key="1">
    <citation type="submission" date="2016-06" db="EMBL/GenBank/DDBJ databases">
        <authorList>
            <person name="Kjaerup R.B."/>
            <person name="Dalgaard T.S."/>
            <person name="Juul-Madsen H.R."/>
        </authorList>
    </citation>
    <scope>NUCLEOTIDE SEQUENCE [LARGE SCALE GENOMIC DNA]</scope>
    <source>
        <strain evidence="6 7">Pb300</strain>
    </source>
</reference>
<name>A0A1D2JJU9_PARBR</name>
<proteinExistence type="predicted"/>
<dbReference type="EMBL" id="LZYO01000056">
    <property type="protein sequence ID" value="ODH39155.1"/>
    <property type="molecule type" value="Genomic_DNA"/>
</dbReference>
<evidence type="ECO:0000256" key="3">
    <source>
        <dbReference type="ARBA" id="ARBA00023140"/>
    </source>
</evidence>
<evidence type="ECO:0000313" key="7">
    <source>
        <dbReference type="Proteomes" id="UP000242814"/>
    </source>
</evidence>
<keyword evidence="2" id="KW-0472">Membrane</keyword>
<feature type="region of interest" description="Disordered" evidence="5">
    <location>
        <begin position="235"/>
        <end position="260"/>
    </location>
</feature>
<comment type="caution">
    <text evidence="6">The sequence shown here is derived from an EMBL/GenBank/DDBJ whole genome shotgun (WGS) entry which is preliminary data.</text>
</comment>
<dbReference type="GO" id="GO:0016559">
    <property type="term" value="P:peroxisome fission"/>
    <property type="evidence" value="ECO:0007669"/>
    <property type="project" value="InterPro"/>
</dbReference>
<dbReference type="VEuPathDB" id="FungiDB:PABG_05018"/>
<evidence type="ECO:0000256" key="2">
    <source>
        <dbReference type="ARBA" id="ARBA00023136"/>
    </source>
</evidence>
<comment type="subcellular location">
    <subcellularLocation>
        <location evidence="4">Peroxisome membrane</location>
    </subcellularLocation>
</comment>
<evidence type="ECO:0000256" key="4">
    <source>
        <dbReference type="ARBA" id="ARBA00046271"/>
    </source>
</evidence>
<dbReference type="Proteomes" id="UP000242814">
    <property type="component" value="Unassembled WGS sequence"/>
</dbReference>
<dbReference type="Pfam" id="PF05648">
    <property type="entry name" value="PEX11"/>
    <property type="match status" value="1"/>
</dbReference>
<sequence length="321" mass="35522">MVEVSDPISQPKEAQSSPEASGIAAARTASLCALAKMDVAIRRLDKFISTANGLERFLAVVQYNSQMIHYLLASPPLRALLARAHALSRPYVIRRSKSQAPPPNTAPTPPPPSPFLALSSLMSETRTTLRLLGLLSLWSWGSATLRKPPTDPILRAIACTQVTANVLYQILENVAHLASKGVLNRRAVERWGSLGKWYVWSTRAWLAHVLLEFVRVWREYVLAREMRKKNAEVRGDVGDTEKGGRDEEEEEEEEGEKKSARRAEVSGWKKSLLNSLAWLPLCVHWSFEDGVGVPDQLVGLLSMAAGAWGVHDMWNVTAAVV</sequence>
<accession>A0A1D2JJU9</accession>
<feature type="compositionally biased region" description="Basic and acidic residues" evidence="5">
    <location>
        <begin position="235"/>
        <end position="245"/>
    </location>
</feature>
<evidence type="ECO:0000256" key="1">
    <source>
        <dbReference type="ARBA" id="ARBA00022593"/>
    </source>
</evidence>
<dbReference type="VEuPathDB" id="FungiDB:PADG_05679"/>
<feature type="region of interest" description="Disordered" evidence="5">
    <location>
        <begin position="1"/>
        <end position="21"/>
    </location>
</feature>
<gene>
    <name evidence="6" type="ORF">ACO22_02005</name>
</gene>
<dbReference type="PANTHER" id="PTHR12652:SF25">
    <property type="entry name" value="MICROBODY (PEROXISOME) PROLIFERATION PROTEIN PEROXIN 11C (EUROFUNG)"/>
    <property type="match status" value="1"/>
</dbReference>